<sequence length="75" mass="8603">MPTPLSPRFDIFGRIVQVERHHDGWQAWDIGPDGKRAPAGFVVPDFLAEDEIVQYLFDLFHESATPGRGDVRRLR</sequence>
<dbReference type="InterPro" id="IPR056078">
    <property type="entry name" value="DUF7661"/>
</dbReference>
<dbReference type="EMBL" id="LDSL01000041">
    <property type="protein sequence ID" value="KTT24212.1"/>
    <property type="molecule type" value="Genomic_DNA"/>
</dbReference>
<accession>A0A147H318</accession>
<reference evidence="2 3" key="1">
    <citation type="journal article" date="2016" name="Front. Microbiol.">
        <title>Genomic Resource of Rice Seed Associated Bacteria.</title>
        <authorList>
            <person name="Midha S."/>
            <person name="Bansal K."/>
            <person name="Sharma S."/>
            <person name="Kumar N."/>
            <person name="Patil P.P."/>
            <person name="Chaudhry V."/>
            <person name="Patil P.B."/>
        </authorList>
    </citation>
    <scope>NUCLEOTIDE SEQUENCE [LARGE SCALE GENOMIC DNA]</scope>
    <source>
        <strain evidence="2 3">NS331</strain>
    </source>
</reference>
<name>A0A147H318_9BURK</name>
<dbReference type="RefSeq" id="WP_058641154.1">
    <property type="nucleotide sequence ID" value="NZ_LDSL01000041.1"/>
</dbReference>
<proteinExistence type="predicted"/>
<protein>
    <recommendedName>
        <fullName evidence="1">DUF7661 domain-containing protein</fullName>
    </recommendedName>
</protein>
<organism evidence="2 3">
    <name type="scientific">Pseudacidovorax intermedius</name>
    <dbReference type="NCBI Taxonomy" id="433924"/>
    <lineage>
        <taxon>Bacteria</taxon>
        <taxon>Pseudomonadati</taxon>
        <taxon>Pseudomonadota</taxon>
        <taxon>Betaproteobacteria</taxon>
        <taxon>Burkholderiales</taxon>
        <taxon>Comamonadaceae</taxon>
        <taxon>Pseudacidovorax</taxon>
    </lineage>
</organism>
<feature type="domain" description="DUF7661" evidence="1">
    <location>
        <begin position="8"/>
        <end position="74"/>
    </location>
</feature>
<evidence type="ECO:0000259" key="1">
    <source>
        <dbReference type="Pfam" id="PF24697"/>
    </source>
</evidence>
<keyword evidence="3" id="KW-1185">Reference proteome</keyword>
<dbReference type="OrthoDB" id="8592593at2"/>
<dbReference type="Pfam" id="PF24697">
    <property type="entry name" value="DUF7661"/>
    <property type="match status" value="1"/>
</dbReference>
<dbReference type="Proteomes" id="UP000072741">
    <property type="component" value="Unassembled WGS sequence"/>
</dbReference>
<gene>
    <name evidence="2" type="ORF">NS331_06315</name>
</gene>
<comment type="caution">
    <text evidence="2">The sequence shown here is derived from an EMBL/GenBank/DDBJ whole genome shotgun (WGS) entry which is preliminary data.</text>
</comment>
<evidence type="ECO:0000313" key="2">
    <source>
        <dbReference type="EMBL" id="KTT24212.1"/>
    </source>
</evidence>
<dbReference type="AlphaFoldDB" id="A0A147H318"/>
<evidence type="ECO:0000313" key="3">
    <source>
        <dbReference type="Proteomes" id="UP000072741"/>
    </source>
</evidence>